<organism evidence="1 2">
    <name type="scientific">Seminavis robusta</name>
    <dbReference type="NCBI Taxonomy" id="568900"/>
    <lineage>
        <taxon>Eukaryota</taxon>
        <taxon>Sar</taxon>
        <taxon>Stramenopiles</taxon>
        <taxon>Ochrophyta</taxon>
        <taxon>Bacillariophyta</taxon>
        <taxon>Bacillariophyceae</taxon>
        <taxon>Bacillariophycidae</taxon>
        <taxon>Naviculales</taxon>
        <taxon>Naviculaceae</taxon>
        <taxon>Seminavis</taxon>
    </lineage>
</organism>
<gene>
    <name evidence="1" type="ORF">SEMRO_619_G176351.1</name>
</gene>
<dbReference type="OrthoDB" id="7553993at2759"/>
<dbReference type="EMBL" id="CAICTM010000618">
    <property type="protein sequence ID" value="CAB9513869.1"/>
    <property type="molecule type" value="Genomic_DNA"/>
</dbReference>
<dbReference type="AlphaFoldDB" id="A0A9N8E719"/>
<dbReference type="Proteomes" id="UP001153069">
    <property type="component" value="Unassembled WGS sequence"/>
</dbReference>
<protein>
    <submittedName>
        <fullName evidence="1">Uncharacterized protein</fullName>
    </submittedName>
</protein>
<evidence type="ECO:0000313" key="2">
    <source>
        <dbReference type="Proteomes" id="UP001153069"/>
    </source>
</evidence>
<proteinExistence type="predicted"/>
<accession>A0A9N8E719</accession>
<name>A0A9N8E719_9STRA</name>
<sequence length="126" mass="13732">MSETGSNNSVIGLLLYLRNTTRPDIAAKVSKIMCFGTGSPNKEVQVHALNAVVSYLQGTKDKCLSFKDHCTGDCGSFIPSHWLRKSRSIVGSFALHIYRSNKGSLDCLYMRPLLAVGQPSKKPCPA</sequence>
<reference evidence="1" key="1">
    <citation type="submission" date="2020-06" db="EMBL/GenBank/DDBJ databases">
        <authorList>
            <consortium name="Plant Systems Biology data submission"/>
        </authorList>
    </citation>
    <scope>NUCLEOTIDE SEQUENCE</scope>
    <source>
        <strain evidence="1">D6</strain>
    </source>
</reference>
<keyword evidence="2" id="KW-1185">Reference proteome</keyword>
<evidence type="ECO:0000313" key="1">
    <source>
        <dbReference type="EMBL" id="CAB9513869.1"/>
    </source>
</evidence>
<comment type="caution">
    <text evidence="1">The sequence shown here is derived from an EMBL/GenBank/DDBJ whole genome shotgun (WGS) entry which is preliminary data.</text>
</comment>